<name>A0ABU9DFP0_9BACL</name>
<keyword evidence="3" id="KW-1185">Reference proteome</keyword>
<gene>
    <name evidence="2" type="ORF">WMW72_07205</name>
</gene>
<accession>A0ABU9DFP0</accession>
<dbReference type="CDD" id="cd06587">
    <property type="entry name" value="VOC"/>
    <property type="match status" value="1"/>
</dbReference>
<dbReference type="InterPro" id="IPR004360">
    <property type="entry name" value="Glyas_Fos-R_dOase_dom"/>
</dbReference>
<evidence type="ECO:0000313" key="3">
    <source>
        <dbReference type="Proteomes" id="UP001469365"/>
    </source>
</evidence>
<dbReference type="InterPro" id="IPR037523">
    <property type="entry name" value="VOC_core"/>
</dbReference>
<dbReference type="EMBL" id="JBBPCC010000003">
    <property type="protein sequence ID" value="MEK8127704.1"/>
    <property type="molecule type" value="Genomic_DNA"/>
</dbReference>
<dbReference type="Proteomes" id="UP001469365">
    <property type="component" value="Unassembled WGS sequence"/>
</dbReference>
<organism evidence="2 3">
    <name type="scientific">Paenibacillus filicis</name>
    <dbReference type="NCBI Taxonomy" id="669464"/>
    <lineage>
        <taxon>Bacteria</taxon>
        <taxon>Bacillati</taxon>
        <taxon>Bacillota</taxon>
        <taxon>Bacilli</taxon>
        <taxon>Bacillales</taxon>
        <taxon>Paenibacillaceae</taxon>
        <taxon>Paenibacillus</taxon>
    </lineage>
</organism>
<dbReference type="Pfam" id="PF00903">
    <property type="entry name" value="Glyoxalase"/>
    <property type="match status" value="1"/>
</dbReference>
<evidence type="ECO:0000259" key="1">
    <source>
        <dbReference type="PROSITE" id="PS51819"/>
    </source>
</evidence>
<comment type="caution">
    <text evidence="2">The sequence shown here is derived from an EMBL/GenBank/DDBJ whole genome shotgun (WGS) entry which is preliminary data.</text>
</comment>
<dbReference type="PROSITE" id="PS51819">
    <property type="entry name" value="VOC"/>
    <property type="match status" value="1"/>
</dbReference>
<dbReference type="InterPro" id="IPR029068">
    <property type="entry name" value="Glyas_Bleomycin-R_OHBP_Dase"/>
</dbReference>
<evidence type="ECO:0000313" key="2">
    <source>
        <dbReference type="EMBL" id="MEK8127704.1"/>
    </source>
</evidence>
<dbReference type="Gene3D" id="3.10.180.10">
    <property type="entry name" value="2,3-Dihydroxybiphenyl 1,2-Dioxygenase, domain 1"/>
    <property type="match status" value="1"/>
</dbReference>
<proteinExistence type="predicted"/>
<dbReference type="RefSeq" id="WP_341414757.1">
    <property type="nucleotide sequence ID" value="NZ_JBBPCC010000003.1"/>
</dbReference>
<reference evidence="2 3" key="1">
    <citation type="submission" date="2024-04" db="EMBL/GenBank/DDBJ databases">
        <title>draft genome sequnece of Paenibacillus filicis.</title>
        <authorList>
            <person name="Kim D.-U."/>
        </authorList>
    </citation>
    <scope>NUCLEOTIDE SEQUENCE [LARGE SCALE GENOMIC DNA]</scope>
    <source>
        <strain evidence="2 3">KACC14197</strain>
    </source>
</reference>
<feature type="domain" description="VOC" evidence="1">
    <location>
        <begin position="8"/>
        <end position="124"/>
    </location>
</feature>
<protein>
    <submittedName>
        <fullName evidence="2">VOC family protein</fullName>
    </submittedName>
</protein>
<sequence length="132" mass="14971">MEESFIEGIEYTEVPVSDLEMALDWYCIKLGAKVLFQNTELAAVDFMTGPSLFLVKTSDQTTSTFLVNGEDHYSIGFKVKNIEGFHNYLKGLGTKVNEIKDEGVVGKFFTFYDPFGNMFDVHHISSHSYCEE</sequence>
<dbReference type="SUPFAM" id="SSF54593">
    <property type="entry name" value="Glyoxalase/Bleomycin resistance protein/Dihydroxybiphenyl dioxygenase"/>
    <property type="match status" value="1"/>
</dbReference>